<comment type="subcellular location">
    <subcellularLocation>
        <location evidence="1">Nucleus</location>
    </subcellularLocation>
</comment>
<dbReference type="GO" id="GO:0003677">
    <property type="term" value="F:DNA binding"/>
    <property type="evidence" value="ECO:0007669"/>
    <property type="project" value="UniProtKB-KW"/>
</dbReference>
<feature type="compositionally biased region" description="Basic and acidic residues" evidence="8">
    <location>
        <begin position="494"/>
        <end position="505"/>
    </location>
</feature>
<evidence type="ECO:0000256" key="8">
    <source>
        <dbReference type="SAM" id="MobiDB-lite"/>
    </source>
</evidence>
<dbReference type="Gene3D" id="1.10.150.50">
    <property type="entry name" value="Transcription Factor, Ets-1"/>
    <property type="match status" value="1"/>
</dbReference>
<dbReference type="CDD" id="cd09577">
    <property type="entry name" value="SAM_Ph1_2_3"/>
    <property type="match status" value="1"/>
</dbReference>
<evidence type="ECO:0000259" key="9">
    <source>
        <dbReference type="PROSITE" id="PS50105"/>
    </source>
</evidence>
<reference evidence="11" key="2">
    <citation type="submission" date="2014-03" db="EMBL/GenBank/DDBJ databases">
        <authorList>
            <person name="Genoscope - CEA"/>
        </authorList>
    </citation>
    <scope>NUCLEOTIDE SEQUENCE</scope>
</reference>
<dbReference type="GO" id="GO:0008270">
    <property type="term" value="F:zinc ion binding"/>
    <property type="evidence" value="ECO:0007669"/>
    <property type="project" value="UniProtKB-KW"/>
</dbReference>
<dbReference type="GO" id="GO:0003682">
    <property type="term" value="F:chromatin binding"/>
    <property type="evidence" value="ECO:0007669"/>
    <property type="project" value="TreeGrafter"/>
</dbReference>
<dbReference type="STRING" id="8022.A0A060X5T9"/>
<feature type="compositionally biased region" description="Acidic residues" evidence="8">
    <location>
        <begin position="639"/>
        <end position="657"/>
    </location>
</feature>
<dbReference type="EMBL" id="FR905000">
    <property type="protein sequence ID" value="CDQ74801.1"/>
    <property type="molecule type" value="Genomic_DNA"/>
</dbReference>
<keyword evidence="2" id="KW-0479">Metal-binding</keyword>
<dbReference type="GO" id="GO:0042393">
    <property type="term" value="F:histone binding"/>
    <property type="evidence" value="ECO:0007669"/>
    <property type="project" value="TreeGrafter"/>
</dbReference>
<protein>
    <recommendedName>
        <fullName evidence="13">Polyhomeotic-like protein 3</fullName>
    </recommendedName>
</protein>
<dbReference type="GO" id="GO:0045892">
    <property type="term" value="P:negative regulation of DNA-templated transcription"/>
    <property type="evidence" value="ECO:0007669"/>
    <property type="project" value="TreeGrafter"/>
</dbReference>
<dbReference type="SMART" id="SM00454">
    <property type="entry name" value="SAM"/>
    <property type="match status" value="1"/>
</dbReference>
<evidence type="ECO:0000256" key="4">
    <source>
        <dbReference type="ARBA" id="ARBA00022833"/>
    </source>
</evidence>
<sequence>MRSSRAASGAVIQQATHSRPQTMAAQYLQQMYAAQQQHIILQTAALQQQQPYCSRQSPSLPSAANNTVPQSTGTSVNHCNSVCLQIPLPASPVTGQLIGHSQSSSSTTGTITQQAMLLGNCSASCNQAQMYLRTQMLILTPAATVAAVQSDLPSVCCSSSQLSTSQVHSLAVQAHLPGALATAQSVLLKPFSTQPQTLVSSLPKMSICPLRSSQQSDPSTEASGAKPRLADITRLTSANQLIAPVTMAWSHLLCSVGSYQCRLLFQPRGVLQHTSMSQSLKSVNMVLFQLQCCTFCSNLVQRFRPPSASYTPVQSHAVVRHQLHCPPSHKGAPHQLIIQQTTAGSHRQLHPIALRLAPQDTSPSLFPLTLQPLATPTHTTTTVQSQPGDGLPVLSSSCELPTPPPPQQTLHRQPKPPTLRLGPISQASLPRLVQSPPASLQRLSLRSAPVQMPFQNHHPPQTFQNLSQTFQNLSPPQTVAVDLKMLPATLRTQTPERREEMRAERTTPPPTLSPLACRLDFPCVPPLSRSVTHSSQDPSYTSCSPPPLLPSAAVRSHGQSPSATLPGSPERARPLILTHIIEGFVVREALQPFLPIYQQATLPEAREVRTNGDPTLEMRTNKDSAIELRTNVDRVPEESLMDAEQPDNDSDMDDTPTQDEPAAESLVDVLQCEFCGKRGYVHTFLRSKRFCSMTCVKRFNVSCTKRLSVLKVDKASRWGHRPMGRRGRPSGRVNGGTREHFLLRQVQGPYGSEETQRTLRGEEEAEDEPPVPMITRLRRQEERERVQEREREQGRQRKDTFISSGEQTTGGQECSDNPTQWSVGQVCSYINSLPGGRDISEEFRSHEIDGQALLLLTEDHLMTAMNIKLGPALKLCAHINSLKEP</sequence>
<name>A0A060X5T9_ONCMY</name>
<feature type="compositionally biased region" description="Polar residues" evidence="8">
    <location>
        <begin position="801"/>
        <end position="818"/>
    </location>
</feature>
<dbReference type="PROSITE" id="PS50105">
    <property type="entry name" value="SAM_DOMAIN"/>
    <property type="match status" value="1"/>
</dbReference>
<dbReference type="PaxDb" id="8022-A0A060X5T9"/>
<keyword evidence="3 7" id="KW-0863">Zinc-finger</keyword>
<evidence type="ECO:0000256" key="2">
    <source>
        <dbReference type="ARBA" id="ARBA00022723"/>
    </source>
</evidence>
<keyword evidence="4" id="KW-0862">Zinc</keyword>
<evidence type="ECO:0000313" key="12">
    <source>
        <dbReference type="Proteomes" id="UP000193380"/>
    </source>
</evidence>
<dbReference type="InterPro" id="IPR050548">
    <property type="entry name" value="PcG_chromatin_remod_factors"/>
</dbReference>
<dbReference type="Pfam" id="PF21319">
    <property type="entry name" value="zf-FCS_1"/>
    <property type="match status" value="1"/>
</dbReference>
<gene>
    <name evidence="11" type="ORF">GSONMT00061589001</name>
</gene>
<accession>A0A060X5T9</accession>
<dbReference type="GO" id="GO:0035102">
    <property type="term" value="C:PRC1 complex"/>
    <property type="evidence" value="ECO:0007669"/>
    <property type="project" value="TreeGrafter"/>
</dbReference>
<dbReference type="InterPro" id="IPR038603">
    <property type="entry name" value="Znf_FCS_sf"/>
</dbReference>
<feature type="region of interest" description="Disordered" evidence="8">
    <location>
        <begin position="490"/>
        <end position="515"/>
    </location>
</feature>
<feature type="compositionally biased region" description="Polar residues" evidence="8">
    <location>
        <begin position="529"/>
        <end position="543"/>
    </location>
</feature>
<feature type="compositionally biased region" description="Basic and acidic residues" evidence="8">
    <location>
        <begin position="778"/>
        <end position="800"/>
    </location>
</feature>
<reference evidence="11" key="1">
    <citation type="journal article" date="2014" name="Nat. Commun.">
        <title>The rainbow trout genome provides novel insights into evolution after whole-genome duplication in vertebrates.</title>
        <authorList>
            <person name="Berthelot C."/>
            <person name="Brunet F."/>
            <person name="Chalopin D."/>
            <person name="Juanchich A."/>
            <person name="Bernard M."/>
            <person name="Noel B."/>
            <person name="Bento P."/>
            <person name="Da Silva C."/>
            <person name="Labadie K."/>
            <person name="Alberti A."/>
            <person name="Aury J.M."/>
            <person name="Louis A."/>
            <person name="Dehais P."/>
            <person name="Bardou P."/>
            <person name="Montfort J."/>
            <person name="Klopp C."/>
            <person name="Cabau C."/>
            <person name="Gaspin C."/>
            <person name="Thorgaard G.H."/>
            <person name="Boussaha M."/>
            <person name="Quillet E."/>
            <person name="Guyomard R."/>
            <person name="Galiana D."/>
            <person name="Bobe J."/>
            <person name="Volff J.N."/>
            <person name="Genet C."/>
            <person name="Wincker P."/>
            <person name="Jaillon O."/>
            <person name="Roest Crollius H."/>
            <person name="Guiguen Y."/>
        </authorList>
    </citation>
    <scope>NUCLEOTIDE SEQUENCE [LARGE SCALE GENOMIC DNA]</scope>
</reference>
<evidence type="ECO:0000313" key="11">
    <source>
        <dbReference type="EMBL" id="CDQ74801.1"/>
    </source>
</evidence>
<feature type="region of interest" description="Disordered" evidence="8">
    <location>
        <begin position="631"/>
        <end position="662"/>
    </location>
</feature>
<dbReference type="PROSITE" id="PS51024">
    <property type="entry name" value="ZF_FCS"/>
    <property type="match status" value="1"/>
</dbReference>
<dbReference type="AlphaFoldDB" id="A0A060X5T9"/>
<organism evidence="11 12">
    <name type="scientific">Oncorhynchus mykiss</name>
    <name type="common">Rainbow trout</name>
    <name type="synonym">Salmo gairdneri</name>
    <dbReference type="NCBI Taxonomy" id="8022"/>
    <lineage>
        <taxon>Eukaryota</taxon>
        <taxon>Metazoa</taxon>
        <taxon>Chordata</taxon>
        <taxon>Craniata</taxon>
        <taxon>Vertebrata</taxon>
        <taxon>Euteleostomi</taxon>
        <taxon>Actinopterygii</taxon>
        <taxon>Neopterygii</taxon>
        <taxon>Teleostei</taxon>
        <taxon>Protacanthopterygii</taxon>
        <taxon>Salmoniformes</taxon>
        <taxon>Salmonidae</taxon>
        <taxon>Salmoninae</taxon>
        <taxon>Oncorhynchus</taxon>
    </lineage>
</organism>
<evidence type="ECO:0000256" key="6">
    <source>
        <dbReference type="ARBA" id="ARBA00023242"/>
    </source>
</evidence>
<feature type="domain" description="FCS-type" evidence="10">
    <location>
        <begin position="663"/>
        <end position="697"/>
    </location>
</feature>
<evidence type="ECO:0000256" key="3">
    <source>
        <dbReference type="ARBA" id="ARBA00022771"/>
    </source>
</evidence>
<feature type="region of interest" description="Disordered" evidence="8">
    <location>
        <begin position="528"/>
        <end position="570"/>
    </location>
</feature>
<dbReference type="PANTHER" id="PTHR12247:SF88">
    <property type="entry name" value="POLYHOMEOTIC-LIKE PROTEIN 3"/>
    <property type="match status" value="1"/>
</dbReference>
<proteinExistence type="predicted"/>
<evidence type="ECO:0000256" key="7">
    <source>
        <dbReference type="PROSITE-ProRule" id="PRU00367"/>
    </source>
</evidence>
<dbReference type="InterPro" id="IPR001660">
    <property type="entry name" value="SAM"/>
</dbReference>
<keyword evidence="5" id="KW-0238">DNA-binding</keyword>
<feature type="domain" description="SAM" evidence="9">
    <location>
        <begin position="821"/>
        <end position="885"/>
    </location>
</feature>
<evidence type="ECO:0008006" key="13">
    <source>
        <dbReference type="Google" id="ProtNLM"/>
    </source>
</evidence>
<evidence type="ECO:0000256" key="5">
    <source>
        <dbReference type="ARBA" id="ARBA00023125"/>
    </source>
</evidence>
<dbReference type="Gene3D" id="3.30.60.160">
    <property type="match status" value="1"/>
</dbReference>
<dbReference type="InterPro" id="IPR013761">
    <property type="entry name" value="SAM/pointed_sf"/>
</dbReference>
<dbReference type="Proteomes" id="UP000193380">
    <property type="component" value="Unassembled WGS sequence"/>
</dbReference>
<dbReference type="Pfam" id="PF00536">
    <property type="entry name" value="SAM_1"/>
    <property type="match status" value="1"/>
</dbReference>
<dbReference type="PANTHER" id="PTHR12247">
    <property type="entry name" value="POLYCOMB GROUP PROTEIN"/>
    <property type="match status" value="1"/>
</dbReference>
<evidence type="ECO:0000259" key="10">
    <source>
        <dbReference type="PROSITE" id="PS51024"/>
    </source>
</evidence>
<evidence type="ECO:0000256" key="1">
    <source>
        <dbReference type="ARBA" id="ARBA00004123"/>
    </source>
</evidence>
<dbReference type="InterPro" id="IPR012313">
    <property type="entry name" value="Znf_FCS"/>
</dbReference>
<feature type="region of interest" description="Disordered" evidence="8">
    <location>
        <begin position="377"/>
        <end position="423"/>
    </location>
</feature>
<keyword evidence="6" id="KW-0539">Nucleus</keyword>
<dbReference type="SUPFAM" id="SSF47769">
    <property type="entry name" value="SAM/Pointed domain"/>
    <property type="match status" value="1"/>
</dbReference>
<feature type="region of interest" description="Disordered" evidence="8">
    <location>
        <begin position="748"/>
        <end position="818"/>
    </location>
</feature>